<dbReference type="Proteomes" id="UP000503129">
    <property type="component" value="Chromosome"/>
</dbReference>
<dbReference type="SUPFAM" id="SSF51219">
    <property type="entry name" value="TRAP-like"/>
    <property type="match status" value="1"/>
</dbReference>
<evidence type="ECO:0000313" key="1">
    <source>
        <dbReference type="EMBL" id="QDL07432.1"/>
    </source>
</evidence>
<dbReference type="InterPro" id="IPR016031">
    <property type="entry name" value="Trp_RNA-bd_attenuator-like_dom"/>
</dbReference>
<evidence type="ECO:0000313" key="2">
    <source>
        <dbReference type="Proteomes" id="UP000503129"/>
    </source>
</evidence>
<protein>
    <submittedName>
        <fullName evidence="1">AIM24 family protein</fullName>
    </submittedName>
</protein>
<accession>A0A856M9N5</accession>
<gene>
    <name evidence="1" type="ORF">DP114_05550</name>
</gene>
<reference evidence="1 2" key="1">
    <citation type="submission" date="2018-06" db="EMBL/GenBank/DDBJ databases">
        <title>Comparative genomics of Brasilonema spp. strains.</title>
        <authorList>
            <person name="Alvarenga D.O."/>
            <person name="Fiore M.F."/>
            <person name="Varani A.M."/>
        </authorList>
    </citation>
    <scope>NUCLEOTIDE SEQUENCE [LARGE SCALE GENOMIC DNA]</scope>
    <source>
        <strain evidence="1 2">CENA114</strain>
    </source>
</reference>
<dbReference type="PANTHER" id="PTHR38074">
    <property type="entry name" value="ALTERED INHERITANCE OF MITOCHONDRIA PROTEIN 24, MITOCHONDRIAL"/>
    <property type="match status" value="1"/>
</dbReference>
<dbReference type="InterPro" id="IPR036983">
    <property type="entry name" value="AIM24_sf"/>
</dbReference>
<dbReference type="KEGG" id="bsen:DP114_05550"/>
<name>A0A856M9N5_9CYAN</name>
<dbReference type="PANTHER" id="PTHR38074:SF1">
    <property type="entry name" value="ALTERED INHERITANCE OF MITOCHONDRIA PROTEIN 24, MITOCHONDRIAL"/>
    <property type="match status" value="1"/>
</dbReference>
<proteinExistence type="predicted"/>
<keyword evidence="2" id="KW-1185">Reference proteome</keyword>
<dbReference type="Pfam" id="PF01987">
    <property type="entry name" value="AIM24"/>
    <property type="match status" value="1"/>
</dbReference>
<dbReference type="InterPro" id="IPR002838">
    <property type="entry name" value="AIM24"/>
</dbReference>
<organism evidence="1 2">
    <name type="scientific">Brasilonema sennae CENA114</name>
    <dbReference type="NCBI Taxonomy" id="415709"/>
    <lineage>
        <taxon>Bacteria</taxon>
        <taxon>Bacillati</taxon>
        <taxon>Cyanobacteriota</taxon>
        <taxon>Cyanophyceae</taxon>
        <taxon>Nostocales</taxon>
        <taxon>Scytonemataceae</taxon>
        <taxon>Brasilonema</taxon>
        <taxon>Bromeliae group (in: Brasilonema)</taxon>
    </lineage>
</organism>
<sequence>MATFEVITKEGLRLVKVILQHETVKTESGALYYMRGNINMESKAPSAGSFFKSLATGENIFRPTYTGTGELYLEPSLSGFHIIELNGIEWILDKGAYWASDGSVEVSVERNKLFSGLIGGEGLFQTKVKGRGKVVMVAQGPVEEIHLQNDRLVVDGNFAIARTNTLKYRVEKATKSILGSMTSGEFLVNTFEGTGTVLLAPVPYWGEMLLRQIISARPTNTSSSE</sequence>
<dbReference type="AlphaFoldDB" id="A0A856M9N5"/>
<dbReference type="EMBL" id="CP030118">
    <property type="protein sequence ID" value="QDL07432.1"/>
    <property type="molecule type" value="Genomic_DNA"/>
</dbReference>
<dbReference type="Gene3D" id="3.60.160.10">
    <property type="entry name" value="Mitochondrial biogenesis AIM24"/>
    <property type="match status" value="1"/>
</dbReference>
<dbReference type="RefSeq" id="WP_169266868.1">
    <property type="nucleotide sequence ID" value="NZ_CAWOXK010000001.1"/>
</dbReference>